<name>H2C473_9CREN</name>
<dbReference type="eggNOG" id="arCOG06786">
    <property type="taxonomic scope" value="Archaea"/>
</dbReference>
<evidence type="ECO:0000313" key="4">
    <source>
        <dbReference type="Proteomes" id="UP000003980"/>
    </source>
</evidence>
<dbReference type="EMBL" id="JH597761">
    <property type="protein sequence ID" value="EHP70968.1"/>
    <property type="molecule type" value="Genomic_DNA"/>
</dbReference>
<dbReference type="Pfam" id="PF23343">
    <property type="entry name" value="REP_ORF2-G2P"/>
    <property type="match status" value="1"/>
</dbReference>
<reference evidence="3 4" key="1">
    <citation type="submission" date="2012-01" db="EMBL/GenBank/DDBJ databases">
        <title>Improved High-Quality Draft sequence of Metallosphaera yellowstonensis MK1.</title>
        <authorList>
            <consortium name="US DOE Joint Genome Institute"/>
            <person name="Lucas S."/>
            <person name="Han J."/>
            <person name="Cheng J.-F."/>
            <person name="Goodwin L."/>
            <person name="Pitluck S."/>
            <person name="Peters L."/>
            <person name="Teshima H."/>
            <person name="Detter J.C."/>
            <person name="Han C."/>
            <person name="Tapia R."/>
            <person name="Land M."/>
            <person name="Hauser L."/>
            <person name="Kyrpides N."/>
            <person name="Kozubal M."/>
            <person name="Macur R.E."/>
            <person name="Jay Z."/>
            <person name="Inskeep W."/>
            <person name="Woyke T."/>
        </authorList>
    </citation>
    <scope>NUCLEOTIDE SEQUENCE [LARGE SCALE GENOMIC DNA]</scope>
    <source>
        <strain evidence="3 4">MK1</strain>
    </source>
</reference>
<keyword evidence="1" id="KW-0472">Membrane</keyword>
<dbReference type="AlphaFoldDB" id="H2C473"/>
<dbReference type="InterPro" id="IPR056906">
    <property type="entry name" value="ORF2/G2P_dom"/>
</dbReference>
<protein>
    <submittedName>
        <fullName evidence="3">Replication protein</fullName>
    </submittedName>
</protein>
<dbReference type="HOGENOM" id="CLU_1080156_0_0_2"/>
<evidence type="ECO:0000259" key="2">
    <source>
        <dbReference type="Pfam" id="PF23343"/>
    </source>
</evidence>
<keyword evidence="1" id="KW-0812">Transmembrane</keyword>
<keyword evidence="1" id="KW-1133">Transmembrane helix</keyword>
<gene>
    <name evidence="3" type="ORF">MetMK1DRAFT_00014720</name>
</gene>
<sequence length="257" mass="30035">MKSGKVNCVRKVNSLLLLYFYFNLSNFSLLLPVFEFNFENDICGGIIIPPHMDLDDERNIICGAPDKSYAKKHPLFLEANRVVRRPSIFGYDNAWGSADEVEAYAKRYMEDVTNKTLVLINHEHQKIKYLPYKTRFDDEYAKRIARKWKKIGYTEGIFLTLTLNPNRFSSLHQAYTGMIEGWNKIVTAIRKRYPNFIGYVRVVEFQKSGNPHLHIMLFGVDFVPVEWIRELWENHYGVGTQINVKRITNDKGLLDIC</sequence>
<evidence type="ECO:0000313" key="3">
    <source>
        <dbReference type="EMBL" id="EHP70968.1"/>
    </source>
</evidence>
<proteinExistence type="predicted"/>
<accession>H2C473</accession>
<dbReference type="STRING" id="671065.MetMK1DRAFT_00014720"/>
<evidence type="ECO:0000256" key="1">
    <source>
        <dbReference type="SAM" id="Phobius"/>
    </source>
</evidence>
<dbReference type="Proteomes" id="UP000003980">
    <property type="component" value="Unassembled WGS sequence"/>
</dbReference>
<dbReference type="OrthoDB" id="296201at2157"/>
<dbReference type="RefSeq" id="WP_009071973.1">
    <property type="nucleotide sequence ID" value="NZ_JH597761.1"/>
</dbReference>
<feature type="transmembrane region" description="Helical" evidence="1">
    <location>
        <begin position="12"/>
        <end position="34"/>
    </location>
</feature>
<keyword evidence="4" id="KW-1185">Reference proteome</keyword>
<feature type="domain" description="Replication-associated protein ORF2/G2P" evidence="2">
    <location>
        <begin position="157"/>
        <end position="235"/>
    </location>
</feature>
<organism evidence="3 4">
    <name type="scientific">Metallosphaera yellowstonensis MK1</name>
    <dbReference type="NCBI Taxonomy" id="671065"/>
    <lineage>
        <taxon>Archaea</taxon>
        <taxon>Thermoproteota</taxon>
        <taxon>Thermoprotei</taxon>
        <taxon>Sulfolobales</taxon>
        <taxon>Sulfolobaceae</taxon>
        <taxon>Metallosphaera</taxon>
    </lineage>
</organism>